<evidence type="ECO:0000313" key="2">
    <source>
        <dbReference type="EMBL" id="KNY28629.1"/>
    </source>
</evidence>
<dbReference type="OrthoDB" id="1680765at2"/>
<dbReference type="eggNOG" id="COG3418">
    <property type="taxonomic scope" value="Bacteria"/>
</dbReference>
<dbReference type="AlphaFoldDB" id="A0A0L6JSD0"/>
<evidence type="ECO:0000313" key="3">
    <source>
        <dbReference type="Proteomes" id="UP000036923"/>
    </source>
</evidence>
<dbReference type="STRING" id="398512.Bccel_3903"/>
<protein>
    <submittedName>
        <fullName evidence="2">FlgN family protein</fullName>
    </submittedName>
</protein>
<accession>A0A0L6JSD0</accession>
<reference evidence="3" key="1">
    <citation type="submission" date="2015-07" db="EMBL/GenBank/DDBJ databases">
        <title>Near-Complete Genome Sequence of the Cellulolytic Bacterium Bacteroides (Pseudobacteroides) cellulosolvens ATCC 35603.</title>
        <authorList>
            <person name="Dassa B."/>
            <person name="Utturkar S.M."/>
            <person name="Klingeman D.M."/>
            <person name="Hurt R.A."/>
            <person name="Keller M."/>
            <person name="Xu J."/>
            <person name="Reddy Y.H.K."/>
            <person name="Borovok I."/>
            <person name="Grinberg I.R."/>
            <person name="Lamed R."/>
            <person name="Zhivin O."/>
            <person name="Bayer E.A."/>
            <person name="Brown S.D."/>
        </authorList>
    </citation>
    <scope>NUCLEOTIDE SEQUENCE [LARGE SCALE GENOMIC DNA]</scope>
    <source>
        <strain evidence="3">DSM 2933</strain>
    </source>
</reference>
<dbReference type="SUPFAM" id="SSF140566">
    <property type="entry name" value="FlgN-like"/>
    <property type="match status" value="1"/>
</dbReference>
<keyword evidence="1" id="KW-1005">Bacterial flagellum biogenesis</keyword>
<dbReference type="GO" id="GO:0044780">
    <property type="term" value="P:bacterial-type flagellum assembly"/>
    <property type="evidence" value="ECO:0007669"/>
    <property type="project" value="InterPro"/>
</dbReference>
<comment type="caution">
    <text evidence="2">The sequence shown here is derived from an EMBL/GenBank/DDBJ whole genome shotgun (WGS) entry which is preliminary data.</text>
</comment>
<dbReference type="Proteomes" id="UP000036923">
    <property type="component" value="Unassembled WGS sequence"/>
</dbReference>
<organism evidence="2 3">
    <name type="scientific">Pseudobacteroides cellulosolvens ATCC 35603 = DSM 2933</name>
    <dbReference type="NCBI Taxonomy" id="398512"/>
    <lineage>
        <taxon>Bacteria</taxon>
        <taxon>Bacillati</taxon>
        <taxon>Bacillota</taxon>
        <taxon>Clostridia</taxon>
        <taxon>Eubacteriales</taxon>
        <taxon>Oscillospiraceae</taxon>
        <taxon>Pseudobacteroides</taxon>
    </lineage>
</organism>
<dbReference type="EMBL" id="LGTC01000001">
    <property type="protein sequence ID" value="KNY28629.1"/>
    <property type="molecule type" value="Genomic_DNA"/>
</dbReference>
<dbReference type="Pfam" id="PF05130">
    <property type="entry name" value="FlgN"/>
    <property type="match status" value="1"/>
</dbReference>
<sequence>MDMIFNELINVLDQEFNIYSDIYKISKEKTTVIVEGKVDELEKMVQAEQKLIIKVTQIENQREIITYKISKALQMKLDEITLSALIDNAEGPVKDKLKERQQGLKKLVSKLVELNDLNSRLIKNSLDYIDFSINLCSASKSQDNNYGIDAEKSNVKVESRFDFKI</sequence>
<name>A0A0L6JSD0_9FIRM</name>
<proteinExistence type="predicted"/>
<dbReference type="Gene3D" id="1.20.58.300">
    <property type="entry name" value="FlgN-like"/>
    <property type="match status" value="1"/>
</dbReference>
<gene>
    <name evidence="2" type="ORF">Bccel_3903</name>
</gene>
<evidence type="ECO:0000256" key="1">
    <source>
        <dbReference type="ARBA" id="ARBA00022795"/>
    </source>
</evidence>
<dbReference type="InterPro" id="IPR007809">
    <property type="entry name" value="FlgN-like"/>
</dbReference>
<keyword evidence="3" id="KW-1185">Reference proteome</keyword>
<dbReference type="InterPro" id="IPR036679">
    <property type="entry name" value="FlgN-like_sf"/>
</dbReference>